<keyword evidence="2" id="KW-0479">Metal-binding</keyword>
<dbReference type="InterPro" id="IPR058240">
    <property type="entry name" value="rSAM_sf"/>
</dbReference>
<dbReference type="SUPFAM" id="SSF47781">
    <property type="entry name" value="RuvA domain 2-like"/>
    <property type="match status" value="1"/>
</dbReference>
<dbReference type="CDD" id="cd01335">
    <property type="entry name" value="Radical_SAM"/>
    <property type="match status" value="1"/>
</dbReference>
<organism evidence="6 7">
    <name type="scientific">Diploscapter pachys</name>
    <dbReference type="NCBI Taxonomy" id="2018661"/>
    <lineage>
        <taxon>Eukaryota</taxon>
        <taxon>Metazoa</taxon>
        <taxon>Ecdysozoa</taxon>
        <taxon>Nematoda</taxon>
        <taxon>Chromadorea</taxon>
        <taxon>Rhabditida</taxon>
        <taxon>Rhabditina</taxon>
        <taxon>Rhabditomorpha</taxon>
        <taxon>Rhabditoidea</taxon>
        <taxon>Rhabditidae</taxon>
        <taxon>Diploscapter</taxon>
    </lineage>
</organism>
<keyword evidence="1" id="KW-0949">S-adenosyl-L-methionine</keyword>
<dbReference type="EMBL" id="LIAE01009482">
    <property type="protein sequence ID" value="PAV69652.1"/>
    <property type="molecule type" value="Genomic_DNA"/>
</dbReference>
<dbReference type="InterPro" id="IPR051675">
    <property type="entry name" value="Endo/Exo/Phosphatase_dom_1"/>
</dbReference>
<dbReference type="SFLD" id="SFLDS00029">
    <property type="entry name" value="Radical_SAM"/>
    <property type="match status" value="1"/>
</dbReference>
<dbReference type="Gene3D" id="3.20.20.70">
    <property type="entry name" value="Aldolase class I"/>
    <property type="match status" value="1"/>
</dbReference>
<dbReference type="GO" id="GO:0051536">
    <property type="term" value="F:iron-sulfur cluster binding"/>
    <property type="evidence" value="ECO:0007669"/>
    <property type="project" value="UniProtKB-KW"/>
</dbReference>
<evidence type="ECO:0000313" key="7">
    <source>
        <dbReference type="Proteomes" id="UP000218231"/>
    </source>
</evidence>
<keyword evidence="4" id="KW-0411">Iron-sulfur</keyword>
<dbReference type="Proteomes" id="UP000218231">
    <property type="component" value="Unassembled WGS sequence"/>
</dbReference>
<dbReference type="OrthoDB" id="10265121at2759"/>
<dbReference type="SUPFAM" id="SSF102114">
    <property type="entry name" value="Radical SAM enzymes"/>
    <property type="match status" value="1"/>
</dbReference>
<keyword evidence="3" id="KW-0408">Iron</keyword>
<evidence type="ECO:0000256" key="1">
    <source>
        <dbReference type="ARBA" id="ARBA00022691"/>
    </source>
</evidence>
<dbReference type="STRING" id="2018661.A0A2A2K6X9"/>
<reference evidence="6 7" key="1">
    <citation type="journal article" date="2017" name="Curr. Biol.">
        <title>Genome architecture and evolution of a unichromosomal asexual nematode.</title>
        <authorList>
            <person name="Fradin H."/>
            <person name="Zegar C."/>
            <person name="Gutwein M."/>
            <person name="Lucas J."/>
            <person name="Kovtun M."/>
            <person name="Corcoran D."/>
            <person name="Baugh L.R."/>
            <person name="Kiontke K."/>
            <person name="Gunsalus K."/>
            <person name="Fitch D.H."/>
            <person name="Piano F."/>
        </authorList>
    </citation>
    <scope>NUCLEOTIDE SEQUENCE [LARGE SCALE GENOMIC DNA]</scope>
    <source>
        <strain evidence="6">PF1309</strain>
    </source>
</reference>
<dbReference type="InterPro" id="IPR023874">
    <property type="entry name" value="DNA_rSAM_put"/>
</dbReference>
<feature type="domain" description="Elp3/MiaA/NifB-like radical SAM core" evidence="5">
    <location>
        <begin position="230"/>
        <end position="457"/>
    </location>
</feature>
<dbReference type="PANTHER" id="PTHR21180:SF9">
    <property type="entry name" value="TYPE II SECRETION SYSTEM PROTEIN K"/>
    <property type="match status" value="1"/>
</dbReference>
<sequence>MGRLSGERFECPAPVLPERLGFAGTDVGTPAAESTAHERLTADRERIGPVNLVAERELAELEASGKSNAAERDELVEAVHRLRGSIGTLNREGRQRLTAAFEAVDGHFRRLFTTLFDGGAAHLALVDSDDPLEAGLEIMAQPPGKRLQSLTLKIVLPPPLAGDDGGTYIERMAQLDTRQKLEILADAAKYDASCASSGTAKRNSRDGKGLGSTEGMGICHAYAPDGRCISLLKILLTNSCIFDCHYCINRKSSNVRRARFTAKEVVDLTIAFYKRNYIEGLFLSSGIIKSSNYTMEQMVEVARSLREDHHFRGYIHLKTIPDADPELVHQAGLYADRVSINVELPTVSGLKRLAPEKDGTRIEGAMRDVKGAIADNGDARKKYKFAPRFAPAGQSTQMIVGADAATDGEIVARASTLYDHFGLRRVYYSAFSPIPDASTVLPLQRPPLMREHRLYQSDWLMRFYDYSPAEVVAAADDATGMLPLDIDPKLAWALKFRDRFPVDVNRTPREMLLRVPGLGVKAVDRIVATRRWRRLRLDDVARLTVSVAKVRPFIVTDDWRPVLLSDRADLTPLVAPKKQQLELFAA</sequence>
<dbReference type="InterPro" id="IPR007197">
    <property type="entry name" value="rSAM"/>
</dbReference>
<dbReference type="InterPro" id="IPR013785">
    <property type="entry name" value="Aldolase_TIM"/>
</dbReference>
<dbReference type="InterPro" id="IPR027417">
    <property type="entry name" value="P-loop_NTPase"/>
</dbReference>
<name>A0A2A2K6X9_9BILA</name>
<evidence type="ECO:0000256" key="4">
    <source>
        <dbReference type="ARBA" id="ARBA00023014"/>
    </source>
</evidence>
<comment type="caution">
    <text evidence="6">The sequence shown here is derived from an EMBL/GenBank/DDBJ whole genome shotgun (WGS) entry which is preliminary data.</text>
</comment>
<evidence type="ECO:0000313" key="6">
    <source>
        <dbReference type="EMBL" id="PAV69652.1"/>
    </source>
</evidence>
<dbReference type="SMART" id="SM00729">
    <property type="entry name" value="Elp3"/>
    <property type="match status" value="1"/>
</dbReference>
<accession>A0A2A2K6X9</accession>
<dbReference type="InterPro" id="IPR006638">
    <property type="entry name" value="Elp3/MiaA/NifB-like_rSAM"/>
</dbReference>
<dbReference type="GO" id="GO:0003824">
    <property type="term" value="F:catalytic activity"/>
    <property type="evidence" value="ECO:0007669"/>
    <property type="project" value="InterPro"/>
</dbReference>
<dbReference type="GO" id="GO:0046872">
    <property type="term" value="F:metal ion binding"/>
    <property type="evidence" value="ECO:0007669"/>
    <property type="project" value="UniProtKB-KW"/>
</dbReference>
<protein>
    <recommendedName>
        <fullName evidence="5">Elp3/MiaA/NifB-like radical SAM core domain-containing protein</fullName>
    </recommendedName>
</protein>
<evidence type="ECO:0000256" key="2">
    <source>
        <dbReference type="ARBA" id="ARBA00022723"/>
    </source>
</evidence>
<evidence type="ECO:0000259" key="5">
    <source>
        <dbReference type="SMART" id="SM00729"/>
    </source>
</evidence>
<gene>
    <name evidence="6" type="ORF">WR25_16416</name>
</gene>
<dbReference type="AlphaFoldDB" id="A0A2A2K6X9"/>
<dbReference type="Gene3D" id="3.40.50.300">
    <property type="entry name" value="P-loop containing nucleotide triphosphate hydrolases"/>
    <property type="match status" value="1"/>
</dbReference>
<dbReference type="InterPro" id="IPR010994">
    <property type="entry name" value="RuvA_2-like"/>
</dbReference>
<evidence type="ECO:0000256" key="3">
    <source>
        <dbReference type="ARBA" id="ARBA00023004"/>
    </source>
</evidence>
<keyword evidence="7" id="KW-1185">Reference proteome</keyword>
<dbReference type="NCBIfam" id="TIGR03916">
    <property type="entry name" value="rSAM_link_UDG"/>
    <property type="match status" value="1"/>
</dbReference>
<dbReference type="SFLD" id="SFLDG01102">
    <property type="entry name" value="Uncharacterised_Radical_SAM_Su"/>
    <property type="match status" value="1"/>
</dbReference>
<proteinExistence type="predicted"/>
<dbReference type="PANTHER" id="PTHR21180">
    <property type="entry name" value="ENDONUCLEASE/EXONUCLEASE/PHOSPHATASE FAMILY DOMAIN-CONTAINING PROTEIN 1"/>
    <property type="match status" value="1"/>
</dbReference>